<sequence length="784" mass="88871">MESPQATLIKIATVSQELYKEVSEANTRYGGVSGHDIHRALFLLDNIKDTSREILATLNQCMVNGSTTDEQLERWISANGPAICLIALNEAKKTIDVSHSRRTSLFSFMSGFVPTPTNDNVHKAIKVLHHYREYFDHLLALGVWTHKSPVDSPLQSSEISPAALKTNASVSAFRVQDTRYEVQGQMSVRNTVTINTAGSCGPCNPSHKTMVNKPGKEIYDGSSTASHGNMCTELDAVSVMHKDTDPQSVLDTRPHVESDMIASESETILSGDILHKMEAVEREESKDQVDLEKLDIILQWLDAFRCFEKHRATLLQRQPDTCTWLPETGEYKAWFDNENSFLWLQGKAGCGKSVLVAHVIERLEKTFADEPPAFFYCDFGTERSTDAIEVMRSLLYQLLDQCRRGFRKVKHGTLRVIDELVEETRKGDTTLKDIKFLSFMVSRVAEQFNQQPFIVIDALDECRDVDRLLCALLGLKANGVRLFVSSRPIQVIRYRLSGLPHISIDKMAEEVSADIELHVNKEIDSHQRLGALDPVLKKKVRSRLCQKADGMFRWVQCQLDTLKGCITLQEFLEALDNLPMGLEATYERILLGIDRRPSEGKVARRALTWLVSASRPLILMEIIEALSIDLQRRTLDRGIAPIHKFALLDALGSLVVHDEETDFVNLSHFSVKEYLMDELVCTKLPAYYINLREAHMQVFQFCMCYLAAALDHPSDDDENPQLTEQDMDMVGLLPSRPLLDYIFSCGFDHLTHFDPMDDDILDSMTILQSEIQRHPLEWAYMCRP</sequence>
<dbReference type="PANTHER" id="PTHR10039">
    <property type="entry name" value="AMELOGENIN"/>
    <property type="match status" value="1"/>
</dbReference>
<evidence type="ECO:0008006" key="6">
    <source>
        <dbReference type="Google" id="ProtNLM"/>
    </source>
</evidence>
<name>A0AAD4GB28_BOLED</name>
<evidence type="ECO:0000259" key="3">
    <source>
        <dbReference type="Pfam" id="PF24883"/>
    </source>
</evidence>
<evidence type="ECO:0000313" key="4">
    <source>
        <dbReference type="EMBL" id="KAF8434058.1"/>
    </source>
</evidence>
<reference evidence="4" key="2">
    <citation type="journal article" date="2020" name="Nat. Commun.">
        <title>Large-scale genome sequencing of mycorrhizal fungi provides insights into the early evolution of symbiotic traits.</title>
        <authorList>
            <person name="Miyauchi S."/>
            <person name="Kiss E."/>
            <person name="Kuo A."/>
            <person name="Drula E."/>
            <person name="Kohler A."/>
            <person name="Sanchez-Garcia M."/>
            <person name="Morin E."/>
            <person name="Andreopoulos B."/>
            <person name="Barry K.W."/>
            <person name="Bonito G."/>
            <person name="Buee M."/>
            <person name="Carver A."/>
            <person name="Chen C."/>
            <person name="Cichocki N."/>
            <person name="Clum A."/>
            <person name="Culley D."/>
            <person name="Crous P.W."/>
            <person name="Fauchery L."/>
            <person name="Girlanda M."/>
            <person name="Hayes R.D."/>
            <person name="Keri Z."/>
            <person name="LaButti K."/>
            <person name="Lipzen A."/>
            <person name="Lombard V."/>
            <person name="Magnuson J."/>
            <person name="Maillard F."/>
            <person name="Murat C."/>
            <person name="Nolan M."/>
            <person name="Ohm R.A."/>
            <person name="Pangilinan J."/>
            <person name="Pereira M.F."/>
            <person name="Perotto S."/>
            <person name="Peter M."/>
            <person name="Pfister S."/>
            <person name="Riley R."/>
            <person name="Sitrit Y."/>
            <person name="Stielow J.B."/>
            <person name="Szollosi G."/>
            <person name="Zifcakova L."/>
            <person name="Stursova M."/>
            <person name="Spatafora J.W."/>
            <person name="Tedersoo L."/>
            <person name="Vaario L.M."/>
            <person name="Yamada A."/>
            <person name="Yan M."/>
            <person name="Wang P."/>
            <person name="Xu J."/>
            <person name="Bruns T."/>
            <person name="Baldrian P."/>
            <person name="Vilgalys R."/>
            <person name="Dunand C."/>
            <person name="Henrissat B."/>
            <person name="Grigoriev I.V."/>
            <person name="Hibbett D."/>
            <person name="Nagy L.G."/>
            <person name="Martin F.M."/>
        </authorList>
    </citation>
    <scope>NUCLEOTIDE SEQUENCE</scope>
    <source>
        <strain evidence="4">BED1</strain>
    </source>
</reference>
<dbReference type="Gene3D" id="3.40.50.300">
    <property type="entry name" value="P-loop containing nucleotide triphosphate hydrolases"/>
    <property type="match status" value="1"/>
</dbReference>
<comment type="caution">
    <text evidence="4">The sequence shown here is derived from an EMBL/GenBank/DDBJ whole genome shotgun (WGS) entry which is preliminary data.</text>
</comment>
<evidence type="ECO:0000313" key="5">
    <source>
        <dbReference type="Proteomes" id="UP001194468"/>
    </source>
</evidence>
<organism evidence="4 5">
    <name type="scientific">Boletus edulis BED1</name>
    <dbReference type="NCBI Taxonomy" id="1328754"/>
    <lineage>
        <taxon>Eukaryota</taxon>
        <taxon>Fungi</taxon>
        <taxon>Dikarya</taxon>
        <taxon>Basidiomycota</taxon>
        <taxon>Agaricomycotina</taxon>
        <taxon>Agaricomycetes</taxon>
        <taxon>Agaricomycetidae</taxon>
        <taxon>Boletales</taxon>
        <taxon>Boletineae</taxon>
        <taxon>Boletaceae</taxon>
        <taxon>Boletoideae</taxon>
        <taxon>Boletus</taxon>
    </lineage>
</organism>
<keyword evidence="5" id="KW-1185">Reference proteome</keyword>
<feature type="domain" description="GPI inositol-deacylase winged helix" evidence="2">
    <location>
        <begin position="601"/>
        <end position="678"/>
    </location>
</feature>
<evidence type="ECO:0000256" key="1">
    <source>
        <dbReference type="ARBA" id="ARBA00022737"/>
    </source>
</evidence>
<dbReference type="Proteomes" id="UP001194468">
    <property type="component" value="Unassembled WGS sequence"/>
</dbReference>
<dbReference type="InterPro" id="IPR027417">
    <property type="entry name" value="P-loop_NTPase"/>
</dbReference>
<reference evidence="4" key="1">
    <citation type="submission" date="2019-10" db="EMBL/GenBank/DDBJ databases">
        <authorList>
            <consortium name="DOE Joint Genome Institute"/>
            <person name="Kuo A."/>
            <person name="Miyauchi S."/>
            <person name="Kiss E."/>
            <person name="Drula E."/>
            <person name="Kohler A."/>
            <person name="Sanchez-Garcia M."/>
            <person name="Andreopoulos B."/>
            <person name="Barry K.W."/>
            <person name="Bonito G."/>
            <person name="Buee M."/>
            <person name="Carver A."/>
            <person name="Chen C."/>
            <person name="Cichocki N."/>
            <person name="Clum A."/>
            <person name="Culley D."/>
            <person name="Crous P.W."/>
            <person name="Fauchery L."/>
            <person name="Girlanda M."/>
            <person name="Hayes R."/>
            <person name="Keri Z."/>
            <person name="LaButti K."/>
            <person name="Lipzen A."/>
            <person name="Lombard V."/>
            <person name="Magnuson J."/>
            <person name="Maillard F."/>
            <person name="Morin E."/>
            <person name="Murat C."/>
            <person name="Nolan M."/>
            <person name="Ohm R."/>
            <person name="Pangilinan J."/>
            <person name="Pereira M."/>
            <person name="Perotto S."/>
            <person name="Peter M."/>
            <person name="Riley R."/>
            <person name="Sitrit Y."/>
            <person name="Stielow B."/>
            <person name="Szollosi G."/>
            <person name="Zifcakova L."/>
            <person name="Stursova M."/>
            <person name="Spatafora J.W."/>
            <person name="Tedersoo L."/>
            <person name="Vaario L.-M."/>
            <person name="Yamada A."/>
            <person name="Yan M."/>
            <person name="Wang P."/>
            <person name="Xu J."/>
            <person name="Bruns T."/>
            <person name="Baldrian P."/>
            <person name="Vilgalys R."/>
            <person name="Henrissat B."/>
            <person name="Grigoriev I.V."/>
            <person name="Hibbett D."/>
            <person name="Nagy L.G."/>
            <person name="Martin F.M."/>
        </authorList>
    </citation>
    <scope>NUCLEOTIDE SEQUENCE</scope>
    <source>
        <strain evidence="4">BED1</strain>
    </source>
</reference>
<gene>
    <name evidence="4" type="ORF">L210DRAFT_2666668</name>
</gene>
<dbReference type="InterPro" id="IPR056884">
    <property type="entry name" value="NPHP3-like_N"/>
</dbReference>
<dbReference type="Pfam" id="PF24883">
    <property type="entry name" value="NPHP3_N"/>
    <property type="match status" value="1"/>
</dbReference>
<protein>
    <recommendedName>
        <fullName evidence="6">NACHT domain-containing protein</fullName>
    </recommendedName>
</protein>
<dbReference type="PANTHER" id="PTHR10039:SF16">
    <property type="entry name" value="GPI INOSITOL-DEACYLASE"/>
    <property type="match status" value="1"/>
</dbReference>
<proteinExistence type="predicted"/>
<feature type="domain" description="Nephrocystin 3-like N-terminal" evidence="3">
    <location>
        <begin position="320"/>
        <end position="487"/>
    </location>
</feature>
<accession>A0AAD4GB28</accession>
<dbReference type="Pfam" id="PF22939">
    <property type="entry name" value="WHD_GPIID"/>
    <property type="match status" value="1"/>
</dbReference>
<dbReference type="AlphaFoldDB" id="A0AAD4GB28"/>
<dbReference type="InterPro" id="IPR054471">
    <property type="entry name" value="GPIID_WHD"/>
</dbReference>
<dbReference type="SUPFAM" id="SSF52540">
    <property type="entry name" value="P-loop containing nucleoside triphosphate hydrolases"/>
    <property type="match status" value="1"/>
</dbReference>
<evidence type="ECO:0000259" key="2">
    <source>
        <dbReference type="Pfam" id="PF22939"/>
    </source>
</evidence>
<dbReference type="EMBL" id="WHUW01000030">
    <property type="protein sequence ID" value="KAF8434058.1"/>
    <property type="molecule type" value="Genomic_DNA"/>
</dbReference>
<keyword evidence="1" id="KW-0677">Repeat</keyword>